<dbReference type="Proteomes" id="UP001174909">
    <property type="component" value="Unassembled WGS sequence"/>
</dbReference>
<evidence type="ECO:0000256" key="24">
    <source>
        <dbReference type="ARBA" id="ARBA00047969"/>
    </source>
</evidence>
<evidence type="ECO:0000256" key="7">
    <source>
        <dbReference type="ARBA" id="ARBA00022703"/>
    </source>
</evidence>
<dbReference type="GO" id="GO:0006915">
    <property type="term" value="P:apoptotic process"/>
    <property type="evidence" value="ECO:0007669"/>
    <property type="project" value="UniProtKB-KW"/>
</dbReference>
<evidence type="ECO:0000256" key="2">
    <source>
        <dbReference type="ARBA" id="ARBA00004569"/>
    </source>
</evidence>
<accession>A0AA35TT62</accession>
<dbReference type="GO" id="GO:0005743">
    <property type="term" value="C:mitochondrial inner membrane"/>
    <property type="evidence" value="ECO:0007669"/>
    <property type="project" value="UniProtKB-SubCell"/>
</dbReference>
<comment type="subcellular location">
    <subcellularLocation>
        <location evidence="3">Cell projection</location>
        <location evidence="3">Ruffle membrane</location>
    </subcellularLocation>
    <subcellularLocation>
        <location evidence="1">Cytoplasm</location>
    </subcellularLocation>
    <subcellularLocation>
        <location evidence="4">Mitochondrion inner membrane</location>
        <topology evidence="4">Peripheral membrane protein</topology>
    </subcellularLocation>
    <subcellularLocation>
        <location evidence="2">Mitochondrion intermembrane space</location>
    </subcellularLocation>
</comment>
<feature type="domain" description="Thioesterase" evidence="27">
    <location>
        <begin position="35"/>
        <end position="109"/>
    </location>
</feature>
<comment type="catalytic activity">
    <reaction evidence="25">
        <text>dodecanoyl-CoA + H2O = dodecanoate + CoA + H(+)</text>
        <dbReference type="Rhea" id="RHEA:30135"/>
        <dbReference type="ChEBI" id="CHEBI:15377"/>
        <dbReference type="ChEBI" id="CHEBI:15378"/>
        <dbReference type="ChEBI" id="CHEBI:18262"/>
        <dbReference type="ChEBI" id="CHEBI:57287"/>
        <dbReference type="ChEBI" id="CHEBI:57375"/>
    </reaction>
    <physiologicalReaction direction="left-to-right" evidence="25">
        <dbReference type="Rhea" id="RHEA:30136"/>
    </physiologicalReaction>
</comment>
<keyword evidence="7" id="KW-0053">Apoptosis</keyword>
<evidence type="ECO:0000256" key="21">
    <source>
        <dbReference type="ARBA" id="ARBA00043210"/>
    </source>
</evidence>
<comment type="catalytic activity">
    <reaction evidence="17">
        <text>(9Z)-octadecenoyl-CoA + H2O = (9Z)-octadecenoate + CoA + H(+)</text>
        <dbReference type="Rhea" id="RHEA:40139"/>
        <dbReference type="ChEBI" id="CHEBI:15377"/>
        <dbReference type="ChEBI" id="CHEBI:15378"/>
        <dbReference type="ChEBI" id="CHEBI:30823"/>
        <dbReference type="ChEBI" id="CHEBI:57287"/>
        <dbReference type="ChEBI" id="CHEBI:57387"/>
    </reaction>
    <physiologicalReaction direction="left-to-right" evidence="17">
        <dbReference type="Rhea" id="RHEA:40140"/>
    </physiologicalReaction>
</comment>
<evidence type="ECO:0000256" key="22">
    <source>
        <dbReference type="ARBA" id="ARBA00047588"/>
    </source>
</evidence>
<keyword evidence="11" id="KW-0809">Transit peptide</keyword>
<evidence type="ECO:0000256" key="14">
    <source>
        <dbReference type="ARBA" id="ARBA00023136"/>
    </source>
</evidence>
<keyword evidence="29" id="KW-1185">Reference proteome</keyword>
<dbReference type="EMBL" id="CASHTH010004135">
    <property type="protein sequence ID" value="CAI8054028.1"/>
    <property type="molecule type" value="Genomic_DNA"/>
</dbReference>
<evidence type="ECO:0000256" key="9">
    <source>
        <dbReference type="ARBA" id="ARBA00022801"/>
    </source>
</evidence>
<comment type="caution">
    <text evidence="28">The sequence shown here is derived from an EMBL/GenBank/DDBJ whole genome shotgun (WGS) entry which is preliminary data.</text>
</comment>
<evidence type="ECO:0000256" key="25">
    <source>
        <dbReference type="ARBA" id="ARBA00048074"/>
    </source>
</evidence>
<proteinExistence type="inferred from homology"/>
<comment type="catalytic activity">
    <reaction evidence="24">
        <text>decanoyl-CoA + H2O = decanoate + CoA + H(+)</text>
        <dbReference type="Rhea" id="RHEA:40059"/>
        <dbReference type="ChEBI" id="CHEBI:15377"/>
        <dbReference type="ChEBI" id="CHEBI:15378"/>
        <dbReference type="ChEBI" id="CHEBI:27689"/>
        <dbReference type="ChEBI" id="CHEBI:57287"/>
        <dbReference type="ChEBI" id="CHEBI:61430"/>
    </reaction>
    <physiologicalReaction direction="left-to-right" evidence="24">
        <dbReference type="Rhea" id="RHEA:40060"/>
    </physiologicalReaction>
</comment>
<evidence type="ECO:0000313" key="28">
    <source>
        <dbReference type="EMBL" id="CAI8054028.1"/>
    </source>
</evidence>
<keyword evidence="15" id="KW-0966">Cell projection</keyword>
<evidence type="ECO:0000256" key="13">
    <source>
        <dbReference type="ARBA" id="ARBA00023128"/>
    </source>
</evidence>
<evidence type="ECO:0000256" key="5">
    <source>
        <dbReference type="ARBA" id="ARBA00022475"/>
    </source>
</evidence>
<evidence type="ECO:0000256" key="18">
    <source>
        <dbReference type="ARBA" id="ARBA00038456"/>
    </source>
</evidence>
<evidence type="ECO:0000256" key="17">
    <source>
        <dbReference type="ARBA" id="ARBA00037002"/>
    </source>
</evidence>
<dbReference type="PANTHER" id="PTHR12418:SF19">
    <property type="entry name" value="ACYL-COENZYME A THIOESTERASE THEM4"/>
    <property type="match status" value="1"/>
</dbReference>
<gene>
    <name evidence="28" type="ORF">GBAR_LOCUS29531</name>
</gene>
<dbReference type="AlphaFoldDB" id="A0AA35TT62"/>
<sequence>MENPFGFQVKPEIKNGGEFVYIECTPAEHLQGWANILHGGILSTLLDEAITYVGISTFNQPAVTAQLEVRFRNPAPTCVKLHVCAERIKVSKRLVEAKAAVTLGDGTLIATGTGKVMPVSESFAPKSP</sequence>
<comment type="catalytic activity">
    <reaction evidence="23">
        <text>hexadecanoyl-CoA + H2O = hexadecanoate + CoA + H(+)</text>
        <dbReference type="Rhea" id="RHEA:16645"/>
        <dbReference type="ChEBI" id="CHEBI:7896"/>
        <dbReference type="ChEBI" id="CHEBI:15377"/>
        <dbReference type="ChEBI" id="CHEBI:15378"/>
        <dbReference type="ChEBI" id="CHEBI:57287"/>
        <dbReference type="ChEBI" id="CHEBI:57379"/>
        <dbReference type="EC" id="3.1.2.2"/>
    </reaction>
    <physiologicalReaction direction="left-to-right" evidence="23">
        <dbReference type="Rhea" id="RHEA:16646"/>
    </physiologicalReaction>
</comment>
<evidence type="ECO:0000256" key="19">
    <source>
        <dbReference type="ARBA" id="ARBA00038848"/>
    </source>
</evidence>
<dbReference type="GO" id="GO:0016787">
    <property type="term" value="F:hydrolase activity"/>
    <property type="evidence" value="ECO:0007669"/>
    <property type="project" value="UniProtKB-KW"/>
</dbReference>
<keyword evidence="12" id="KW-0443">Lipid metabolism</keyword>
<dbReference type="EC" id="3.1.2.2" evidence="19"/>
<dbReference type="SUPFAM" id="SSF54637">
    <property type="entry name" value="Thioesterase/thiol ester dehydrase-isomerase"/>
    <property type="match status" value="1"/>
</dbReference>
<keyword evidence="8" id="KW-0999">Mitochondrion inner membrane</keyword>
<keyword evidence="5" id="KW-1003">Cell membrane</keyword>
<dbReference type="GO" id="GO:0005758">
    <property type="term" value="C:mitochondrial intermembrane space"/>
    <property type="evidence" value="ECO:0007669"/>
    <property type="project" value="UniProtKB-SubCell"/>
</dbReference>
<comment type="catalytic activity">
    <reaction evidence="22">
        <text>octanoyl-CoA + H2O = octanoate + CoA + H(+)</text>
        <dbReference type="Rhea" id="RHEA:30143"/>
        <dbReference type="ChEBI" id="CHEBI:15377"/>
        <dbReference type="ChEBI" id="CHEBI:15378"/>
        <dbReference type="ChEBI" id="CHEBI:25646"/>
        <dbReference type="ChEBI" id="CHEBI:57287"/>
        <dbReference type="ChEBI" id="CHEBI:57386"/>
    </reaction>
    <physiologicalReaction direction="left-to-right" evidence="22">
        <dbReference type="Rhea" id="RHEA:30144"/>
    </physiologicalReaction>
</comment>
<dbReference type="GO" id="GO:0006631">
    <property type="term" value="P:fatty acid metabolic process"/>
    <property type="evidence" value="ECO:0007669"/>
    <property type="project" value="UniProtKB-KW"/>
</dbReference>
<evidence type="ECO:0000256" key="23">
    <source>
        <dbReference type="ARBA" id="ARBA00047734"/>
    </source>
</evidence>
<evidence type="ECO:0000256" key="8">
    <source>
        <dbReference type="ARBA" id="ARBA00022792"/>
    </source>
</evidence>
<comment type="catalytic activity">
    <reaction evidence="16">
        <text>(5Z,8Z,11Z,14Z)-eicosatetraenoyl-CoA + H2O = (5Z,8Z,11Z,14Z)-eicosatetraenoate + CoA + H(+)</text>
        <dbReference type="Rhea" id="RHEA:40151"/>
        <dbReference type="ChEBI" id="CHEBI:15377"/>
        <dbReference type="ChEBI" id="CHEBI:15378"/>
        <dbReference type="ChEBI" id="CHEBI:32395"/>
        <dbReference type="ChEBI" id="CHEBI:57287"/>
        <dbReference type="ChEBI" id="CHEBI:57368"/>
    </reaction>
    <physiologicalReaction direction="left-to-right" evidence="16">
        <dbReference type="Rhea" id="RHEA:40152"/>
    </physiologicalReaction>
</comment>
<dbReference type="InterPro" id="IPR029069">
    <property type="entry name" value="HotDog_dom_sf"/>
</dbReference>
<evidence type="ECO:0000256" key="26">
    <source>
        <dbReference type="ARBA" id="ARBA00048180"/>
    </source>
</evidence>
<keyword evidence="13" id="KW-0496">Mitochondrion</keyword>
<dbReference type="Pfam" id="PF03061">
    <property type="entry name" value="4HBT"/>
    <property type="match status" value="1"/>
</dbReference>
<keyword evidence="10" id="KW-0276">Fatty acid metabolism</keyword>
<dbReference type="GO" id="GO:0032587">
    <property type="term" value="C:ruffle membrane"/>
    <property type="evidence" value="ECO:0007669"/>
    <property type="project" value="UniProtKB-SubCell"/>
</dbReference>
<evidence type="ECO:0000256" key="20">
    <source>
        <dbReference type="ARBA" id="ARBA00040123"/>
    </source>
</evidence>
<evidence type="ECO:0000313" key="29">
    <source>
        <dbReference type="Proteomes" id="UP001174909"/>
    </source>
</evidence>
<evidence type="ECO:0000256" key="1">
    <source>
        <dbReference type="ARBA" id="ARBA00004496"/>
    </source>
</evidence>
<evidence type="ECO:0000256" key="12">
    <source>
        <dbReference type="ARBA" id="ARBA00023098"/>
    </source>
</evidence>
<name>A0AA35TT62_GEOBA</name>
<keyword evidence="6" id="KW-0963">Cytoplasm</keyword>
<evidence type="ECO:0000256" key="10">
    <source>
        <dbReference type="ARBA" id="ARBA00022832"/>
    </source>
</evidence>
<evidence type="ECO:0000256" key="16">
    <source>
        <dbReference type="ARBA" id="ARBA00035852"/>
    </source>
</evidence>
<evidence type="ECO:0000256" key="6">
    <source>
        <dbReference type="ARBA" id="ARBA00022490"/>
    </source>
</evidence>
<organism evidence="28 29">
    <name type="scientific">Geodia barretti</name>
    <name type="common">Barrett's horny sponge</name>
    <dbReference type="NCBI Taxonomy" id="519541"/>
    <lineage>
        <taxon>Eukaryota</taxon>
        <taxon>Metazoa</taxon>
        <taxon>Porifera</taxon>
        <taxon>Demospongiae</taxon>
        <taxon>Heteroscleromorpha</taxon>
        <taxon>Tetractinellida</taxon>
        <taxon>Astrophorina</taxon>
        <taxon>Geodiidae</taxon>
        <taxon>Geodia</taxon>
    </lineage>
</organism>
<evidence type="ECO:0000256" key="3">
    <source>
        <dbReference type="ARBA" id="ARBA00004632"/>
    </source>
</evidence>
<keyword evidence="9" id="KW-0378">Hydrolase</keyword>
<evidence type="ECO:0000259" key="27">
    <source>
        <dbReference type="Pfam" id="PF03061"/>
    </source>
</evidence>
<dbReference type="InterPro" id="IPR006683">
    <property type="entry name" value="Thioestr_dom"/>
</dbReference>
<evidence type="ECO:0000256" key="15">
    <source>
        <dbReference type="ARBA" id="ARBA00023273"/>
    </source>
</evidence>
<evidence type="ECO:0000256" key="11">
    <source>
        <dbReference type="ARBA" id="ARBA00022946"/>
    </source>
</evidence>
<evidence type="ECO:0000256" key="4">
    <source>
        <dbReference type="ARBA" id="ARBA00004637"/>
    </source>
</evidence>
<dbReference type="InterPro" id="IPR052365">
    <property type="entry name" value="THEM4/THEM5_acyl-CoA_thioest"/>
</dbReference>
<comment type="similarity">
    <text evidence="18">Belongs to the THEM4/THEM5 thioesterase family.</text>
</comment>
<dbReference type="PANTHER" id="PTHR12418">
    <property type="entry name" value="ACYL-COENZYME A THIOESTERASE THEM4"/>
    <property type="match status" value="1"/>
</dbReference>
<protein>
    <recommendedName>
        <fullName evidence="20">Acyl-coenzyme A thioesterase THEM4</fullName>
        <ecNumber evidence="19">3.1.2.2</ecNumber>
    </recommendedName>
    <alternativeName>
        <fullName evidence="21">Thioesterase superfamily member 4</fullName>
    </alternativeName>
</protein>
<dbReference type="CDD" id="cd03443">
    <property type="entry name" value="PaaI_thioesterase"/>
    <property type="match status" value="1"/>
</dbReference>
<dbReference type="Gene3D" id="3.10.129.10">
    <property type="entry name" value="Hotdog Thioesterase"/>
    <property type="match status" value="1"/>
</dbReference>
<reference evidence="28" key="1">
    <citation type="submission" date="2023-03" db="EMBL/GenBank/DDBJ databases">
        <authorList>
            <person name="Steffen K."/>
            <person name="Cardenas P."/>
        </authorList>
    </citation>
    <scope>NUCLEOTIDE SEQUENCE</scope>
</reference>
<keyword evidence="14" id="KW-0472">Membrane</keyword>
<comment type="catalytic activity">
    <reaction evidence="26">
        <text>tetradecanoyl-CoA + H2O = tetradecanoate + CoA + H(+)</text>
        <dbReference type="Rhea" id="RHEA:40119"/>
        <dbReference type="ChEBI" id="CHEBI:15377"/>
        <dbReference type="ChEBI" id="CHEBI:15378"/>
        <dbReference type="ChEBI" id="CHEBI:30807"/>
        <dbReference type="ChEBI" id="CHEBI:57287"/>
        <dbReference type="ChEBI" id="CHEBI:57385"/>
    </reaction>
    <physiologicalReaction direction="left-to-right" evidence="26">
        <dbReference type="Rhea" id="RHEA:40120"/>
    </physiologicalReaction>
</comment>